<evidence type="ECO:0000313" key="1">
    <source>
        <dbReference type="EMBL" id="XDV07410.1"/>
    </source>
</evidence>
<reference evidence="1" key="1">
    <citation type="submission" date="2024-07" db="EMBL/GenBank/DDBJ databases">
        <authorList>
            <person name="Biller S.J."/>
        </authorList>
    </citation>
    <scope>NUCLEOTIDE SEQUENCE</scope>
    <source>
        <strain evidence="1">WC2401</strain>
    </source>
</reference>
<accession>A0AB39WZZ5</accession>
<dbReference type="EMBL" id="CP165623">
    <property type="protein sequence ID" value="XDV07410.1"/>
    <property type="molecule type" value="Genomic_DNA"/>
</dbReference>
<dbReference type="InterPro" id="IPR052555">
    <property type="entry name" value="dCTP_Pyrophosphatase"/>
</dbReference>
<dbReference type="SUPFAM" id="SSF101386">
    <property type="entry name" value="all-alpha NTP pyrophosphatases"/>
    <property type="match status" value="1"/>
</dbReference>
<dbReference type="RefSeq" id="WP_369782435.1">
    <property type="nucleotide sequence ID" value="NZ_CP165623.1"/>
</dbReference>
<organism evidence="1">
    <name type="scientific">Pseudomonas sp. WC2401</name>
    <dbReference type="NCBI Taxonomy" id="3234143"/>
    <lineage>
        <taxon>Bacteria</taxon>
        <taxon>Pseudomonadati</taxon>
        <taxon>Pseudomonadota</taxon>
        <taxon>Gammaproteobacteria</taxon>
        <taxon>Pseudomonadales</taxon>
        <taxon>Pseudomonadaceae</taxon>
        <taxon>Pseudomonas</taxon>
    </lineage>
</organism>
<dbReference type="PIRSF" id="PIRSF029826">
    <property type="entry name" value="UCP029826_pph"/>
    <property type="match status" value="1"/>
</dbReference>
<protein>
    <submittedName>
        <fullName evidence="1">Nucleotide pyrophosphohydrolase</fullName>
    </submittedName>
</protein>
<dbReference type="GO" id="GO:0047429">
    <property type="term" value="F:nucleoside triphosphate diphosphatase activity"/>
    <property type="evidence" value="ECO:0007669"/>
    <property type="project" value="InterPro"/>
</dbReference>
<dbReference type="Gene3D" id="1.10.287.1080">
    <property type="entry name" value="MazG-like"/>
    <property type="match status" value="1"/>
</dbReference>
<dbReference type="AlphaFoldDB" id="A0AB39WZZ5"/>
<dbReference type="Pfam" id="PF12643">
    <property type="entry name" value="MazG-like"/>
    <property type="match status" value="1"/>
</dbReference>
<proteinExistence type="predicted"/>
<dbReference type="GO" id="GO:0009143">
    <property type="term" value="P:nucleoside triphosphate catabolic process"/>
    <property type="evidence" value="ECO:0007669"/>
    <property type="project" value="InterPro"/>
</dbReference>
<dbReference type="PANTHER" id="PTHR46523:SF1">
    <property type="entry name" value="DCTP PYROPHOSPHATASE 1"/>
    <property type="match status" value="1"/>
</dbReference>
<sequence>MEPISKWQAEGHKMDVVKVQQQLRDFAKERDWEQFHTPKNLASALAVEAAELLENFQWLTDEQGRSVKDDAERMRRIEEEVADVTLYLLRLADVLSLNLQDVVDRKLKINADKYPADKARGNAKKYNEL</sequence>
<dbReference type="PANTHER" id="PTHR46523">
    <property type="entry name" value="DCTP PYROPHOSPHATASE 1"/>
    <property type="match status" value="1"/>
</dbReference>
<dbReference type="CDD" id="cd11537">
    <property type="entry name" value="NTP-PPase_RS21-C6_like"/>
    <property type="match status" value="1"/>
</dbReference>
<name>A0AB39WZZ5_9PSED</name>
<dbReference type="InterPro" id="IPR025984">
    <property type="entry name" value="DCTPP"/>
</dbReference>
<gene>
    <name evidence="1" type="ORF">AB3G35_07375</name>
</gene>